<proteinExistence type="predicted"/>
<evidence type="ECO:0000313" key="1">
    <source>
        <dbReference type="EMBL" id="PWN52334.1"/>
    </source>
</evidence>
<accession>A0ACD0P2M8</accession>
<organism evidence="1 2">
    <name type="scientific">Violaceomyces palustris</name>
    <dbReference type="NCBI Taxonomy" id="1673888"/>
    <lineage>
        <taxon>Eukaryota</taxon>
        <taxon>Fungi</taxon>
        <taxon>Dikarya</taxon>
        <taxon>Basidiomycota</taxon>
        <taxon>Ustilaginomycotina</taxon>
        <taxon>Ustilaginomycetes</taxon>
        <taxon>Violaceomycetales</taxon>
        <taxon>Violaceomycetaceae</taxon>
        <taxon>Violaceomyces</taxon>
    </lineage>
</organism>
<name>A0ACD0P2M8_9BASI</name>
<reference evidence="1 2" key="1">
    <citation type="journal article" date="2018" name="Mol. Biol. Evol.">
        <title>Broad Genomic Sampling Reveals a Smut Pathogenic Ancestry of the Fungal Clade Ustilaginomycotina.</title>
        <authorList>
            <person name="Kijpornyongpan T."/>
            <person name="Mondo S.J."/>
            <person name="Barry K."/>
            <person name="Sandor L."/>
            <person name="Lee J."/>
            <person name="Lipzen A."/>
            <person name="Pangilinan J."/>
            <person name="LaButti K."/>
            <person name="Hainaut M."/>
            <person name="Henrissat B."/>
            <person name="Grigoriev I.V."/>
            <person name="Spatafora J.W."/>
            <person name="Aime M.C."/>
        </authorList>
    </citation>
    <scope>NUCLEOTIDE SEQUENCE [LARGE SCALE GENOMIC DNA]</scope>
    <source>
        <strain evidence="1 2">SA 807</strain>
    </source>
</reference>
<protein>
    <submittedName>
        <fullName evidence="1">Uncharacterized protein</fullName>
    </submittedName>
</protein>
<dbReference type="EMBL" id="KZ819783">
    <property type="protein sequence ID" value="PWN52334.1"/>
    <property type="molecule type" value="Genomic_DNA"/>
</dbReference>
<sequence length="108" mass="12166">MVRSPISRSDKFRLVPSSTKIVSAACISSSLTWLRYVRALHNHTSAACRYLCPVYDCQARHSSVNRTNESHLRASSTLSRLLSSSNPHPSLPHDLRSRLKVFLYAIAR</sequence>
<evidence type="ECO:0000313" key="2">
    <source>
        <dbReference type="Proteomes" id="UP000245626"/>
    </source>
</evidence>
<dbReference type="Proteomes" id="UP000245626">
    <property type="component" value="Unassembled WGS sequence"/>
</dbReference>
<gene>
    <name evidence="1" type="ORF">IE53DRAFT_4908</name>
</gene>
<keyword evidence="2" id="KW-1185">Reference proteome</keyword>